<keyword evidence="3" id="KW-1185">Reference proteome</keyword>
<dbReference type="Gene3D" id="3.40.50.1820">
    <property type="entry name" value="alpha/beta hydrolase"/>
    <property type="match status" value="1"/>
</dbReference>
<accession>A0A2A9NEE6</accession>
<dbReference type="PANTHER" id="PTHR23024">
    <property type="entry name" value="ARYLACETAMIDE DEACETYLASE"/>
    <property type="match status" value="1"/>
</dbReference>
<sequence>MFDQQQQQQRVPTQPLHPSILPRLDPEYISFHTNHLQFLPLVYDKPWDPAFRAGPVVPGGTLPSRVGKLEDYNLTHTKLRAFTPPGDIPPSLSSSSTGWPVLIYFHGGGWTFGNIASEESFSSRMCLDARCVVVSVDYRLAPEHPYPAAVEDAIEALQWVVKNGKEKLNVDLTRIAVGGSSSGGNLAAVLALQAPLLKPALRHPIMFQLLIVPVTDNTSTASGKPSPHASWERNVHTPWLSPARMLWFRNNYLPDEATRGEWRASPLLAPEEVVKGMLKAGKSKCWVAVTELDILRDEGVAFSERLRKEGGGLVEVEVVEYKKCPHPIMAMDGVLEAGRRMVSDAGRALKKAFWDE</sequence>
<reference evidence="2 3" key="1">
    <citation type="submission" date="2014-02" db="EMBL/GenBank/DDBJ databases">
        <title>Transposable element dynamics among asymbiotic and ectomycorrhizal Amanita fungi.</title>
        <authorList>
            <consortium name="DOE Joint Genome Institute"/>
            <person name="Hess J."/>
            <person name="Skrede I."/>
            <person name="Wolfe B."/>
            <person name="LaButti K."/>
            <person name="Ohm R.A."/>
            <person name="Grigoriev I.V."/>
            <person name="Pringle A."/>
        </authorList>
    </citation>
    <scope>NUCLEOTIDE SEQUENCE [LARGE SCALE GENOMIC DNA]</scope>
    <source>
        <strain evidence="2 3">SKay4041</strain>
    </source>
</reference>
<organism evidence="2 3">
    <name type="scientific">Amanita thiersii Skay4041</name>
    <dbReference type="NCBI Taxonomy" id="703135"/>
    <lineage>
        <taxon>Eukaryota</taxon>
        <taxon>Fungi</taxon>
        <taxon>Dikarya</taxon>
        <taxon>Basidiomycota</taxon>
        <taxon>Agaricomycotina</taxon>
        <taxon>Agaricomycetes</taxon>
        <taxon>Agaricomycetidae</taxon>
        <taxon>Agaricales</taxon>
        <taxon>Pluteineae</taxon>
        <taxon>Amanitaceae</taxon>
        <taxon>Amanita</taxon>
    </lineage>
</organism>
<gene>
    <name evidence="2" type="ORF">AMATHDRAFT_76739</name>
</gene>
<dbReference type="Proteomes" id="UP000242287">
    <property type="component" value="Unassembled WGS sequence"/>
</dbReference>
<dbReference type="InterPro" id="IPR029058">
    <property type="entry name" value="AB_hydrolase_fold"/>
</dbReference>
<dbReference type="AlphaFoldDB" id="A0A2A9NEE6"/>
<evidence type="ECO:0000259" key="1">
    <source>
        <dbReference type="Pfam" id="PF07859"/>
    </source>
</evidence>
<dbReference type="GO" id="GO:0016787">
    <property type="term" value="F:hydrolase activity"/>
    <property type="evidence" value="ECO:0007669"/>
    <property type="project" value="InterPro"/>
</dbReference>
<dbReference type="InterPro" id="IPR050466">
    <property type="entry name" value="Carboxylest/Gibb_receptor"/>
</dbReference>
<dbReference type="InterPro" id="IPR013094">
    <property type="entry name" value="AB_hydrolase_3"/>
</dbReference>
<dbReference type="OrthoDB" id="408631at2759"/>
<dbReference type="Pfam" id="PF07859">
    <property type="entry name" value="Abhydrolase_3"/>
    <property type="match status" value="1"/>
</dbReference>
<dbReference type="EMBL" id="KZ302063">
    <property type="protein sequence ID" value="PFH48418.1"/>
    <property type="molecule type" value="Genomic_DNA"/>
</dbReference>
<name>A0A2A9NEE6_9AGAR</name>
<dbReference type="SUPFAM" id="SSF53474">
    <property type="entry name" value="alpha/beta-Hydrolases"/>
    <property type="match status" value="1"/>
</dbReference>
<protein>
    <recommendedName>
        <fullName evidence="1">Alpha/beta hydrolase fold-3 domain-containing protein</fullName>
    </recommendedName>
</protein>
<evidence type="ECO:0000313" key="3">
    <source>
        <dbReference type="Proteomes" id="UP000242287"/>
    </source>
</evidence>
<evidence type="ECO:0000313" key="2">
    <source>
        <dbReference type="EMBL" id="PFH48418.1"/>
    </source>
</evidence>
<dbReference type="PANTHER" id="PTHR23024:SF557">
    <property type="entry name" value="AB HYDROLASE SUPERFAMILY PROTEIN C1039.03"/>
    <property type="match status" value="1"/>
</dbReference>
<proteinExistence type="predicted"/>
<feature type="domain" description="Alpha/beta hydrolase fold-3" evidence="1">
    <location>
        <begin position="102"/>
        <end position="328"/>
    </location>
</feature>
<dbReference type="STRING" id="703135.A0A2A9NEE6"/>